<dbReference type="Proteomes" id="UP000004750">
    <property type="component" value="Unassembled WGS sequence"/>
</dbReference>
<sequence>MHEKEQGAPVEGILPCEGVGYGLGAVSVIKGARNRDNAVKFVDWALSVEAQELAWRETNYYQLPTNSHAKAPPQMNPAAELQLIDIDFIDRFGAAKEGKRLTDKWQREVKDGE</sequence>
<keyword evidence="1" id="KW-0732">Signal</keyword>
<protein>
    <submittedName>
        <fullName evidence="2">Uncharacterized protein</fullName>
    </submittedName>
</protein>
<dbReference type="PANTHER" id="PTHR30006">
    <property type="entry name" value="THIAMINE-BINDING PERIPLASMIC PROTEIN-RELATED"/>
    <property type="match status" value="1"/>
</dbReference>
<dbReference type="Gene3D" id="3.40.190.10">
    <property type="entry name" value="Periplasmic binding protein-like II"/>
    <property type="match status" value="2"/>
</dbReference>
<evidence type="ECO:0000256" key="1">
    <source>
        <dbReference type="ARBA" id="ARBA00022729"/>
    </source>
</evidence>
<evidence type="ECO:0000313" key="2">
    <source>
        <dbReference type="EMBL" id="EHM52338.1"/>
    </source>
</evidence>
<comment type="caution">
    <text evidence="2">The sequence shown here is derived from an EMBL/GenBank/DDBJ whole genome shotgun (WGS) entry which is preliminary data.</text>
</comment>
<organism evidence="2 3">
    <name type="scientific">Cardiobacterium valvarum F0432</name>
    <dbReference type="NCBI Taxonomy" id="797473"/>
    <lineage>
        <taxon>Bacteria</taxon>
        <taxon>Pseudomonadati</taxon>
        <taxon>Pseudomonadota</taxon>
        <taxon>Gammaproteobacteria</taxon>
        <taxon>Cardiobacteriales</taxon>
        <taxon>Cardiobacteriaceae</taxon>
        <taxon>Cardiobacterium</taxon>
    </lineage>
</organism>
<dbReference type="PATRIC" id="fig|797473.3.peg.1973"/>
<dbReference type="HOGENOM" id="CLU_2128980_0_0_6"/>
<gene>
    <name evidence="2" type="ORF">HMPREF9080_02412</name>
</gene>
<reference evidence="2 3" key="1">
    <citation type="submission" date="2011-08" db="EMBL/GenBank/DDBJ databases">
        <authorList>
            <person name="Weinstock G."/>
            <person name="Sodergren E."/>
            <person name="Clifton S."/>
            <person name="Fulton L."/>
            <person name="Fulton B."/>
            <person name="Courtney L."/>
            <person name="Fronick C."/>
            <person name="Harrison M."/>
            <person name="Strong C."/>
            <person name="Farmer C."/>
            <person name="Delahaunty K."/>
            <person name="Markovic C."/>
            <person name="Hall O."/>
            <person name="Minx P."/>
            <person name="Tomlinson C."/>
            <person name="Mitreva M."/>
            <person name="Hou S."/>
            <person name="Chen J."/>
            <person name="Wollam A."/>
            <person name="Pepin K.H."/>
            <person name="Johnson M."/>
            <person name="Bhonagiri V."/>
            <person name="Zhang X."/>
            <person name="Suruliraj S."/>
            <person name="Warren W."/>
            <person name="Chinwalla A."/>
            <person name="Mardis E.R."/>
            <person name="Wilson R.K."/>
        </authorList>
    </citation>
    <scope>NUCLEOTIDE SEQUENCE [LARGE SCALE GENOMIC DNA]</scope>
    <source>
        <strain evidence="2 3">F0432</strain>
    </source>
</reference>
<name>G9ZI03_9GAMM</name>
<dbReference type="SUPFAM" id="SSF53850">
    <property type="entry name" value="Periplasmic binding protein-like II"/>
    <property type="match status" value="1"/>
</dbReference>
<dbReference type="AlphaFoldDB" id="G9ZI03"/>
<dbReference type="GO" id="GO:0030976">
    <property type="term" value="F:thiamine pyrophosphate binding"/>
    <property type="evidence" value="ECO:0007669"/>
    <property type="project" value="TreeGrafter"/>
</dbReference>
<proteinExistence type="predicted"/>
<dbReference type="PANTHER" id="PTHR30006:SF2">
    <property type="entry name" value="ABC TRANSPORTER SUBSTRATE-BINDING PROTEIN"/>
    <property type="match status" value="1"/>
</dbReference>
<evidence type="ECO:0000313" key="3">
    <source>
        <dbReference type="Proteomes" id="UP000004750"/>
    </source>
</evidence>
<dbReference type="STRING" id="797473.HMPREF9080_02412"/>
<dbReference type="GO" id="GO:0030288">
    <property type="term" value="C:outer membrane-bounded periplasmic space"/>
    <property type="evidence" value="ECO:0007669"/>
    <property type="project" value="TreeGrafter"/>
</dbReference>
<accession>G9ZI03</accession>
<dbReference type="EMBL" id="AGCM01000141">
    <property type="protein sequence ID" value="EHM52338.1"/>
    <property type="molecule type" value="Genomic_DNA"/>
</dbReference>
<dbReference type="GO" id="GO:0030975">
    <property type="term" value="F:thiamine binding"/>
    <property type="evidence" value="ECO:0007669"/>
    <property type="project" value="TreeGrafter"/>
</dbReference>
<dbReference type="GO" id="GO:0015888">
    <property type="term" value="P:thiamine transport"/>
    <property type="evidence" value="ECO:0007669"/>
    <property type="project" value="TreeGrafter"/>
</dbReference>